<evidence type="ECO:0000256" key="7">
    <source>
        <dbReference type="ARBA" id="ARBA00023315"/>
    </source>
</evidence>
<feature type="transmembrane region" description="Helical" evidence="8">
    <location>
        <begin position="100"/>
        <end position="122"/>
    </location>
</feature>
<keyword evidence="11" id="KW-1185">Reference proteome</keyword>
<dbReference type="PANTHER" id="PTHR12246">
    <property type="entry name" value="PALMITOYLTRANSFERASE ZDHHC16"/>
    <property type="match status" value="1"/>
</dbReference>
<reference evidence="10 11" key="1">
    <citation type="submission" date="2019-07" db="EMBL/GenBank/DDBJ databases">
        <title>WGS assembly of Gossypium tomentosum.</title>
        <authorList>
            <person name="Chen Z.J."/>
            <person name="Sreedasyam A."/>
            <person name="Ando A."/>
            <person name="Song Q."/>
            <person name="De L."/>
            <person name="Hulse-Kemp A."/>
            <person name="Ding M."/>
            <person name="Ye W."/>
            <person name="Kirkbride R."/>
            <person name="Jenkins J."/>
            <person name="Plott C."/>
            <person name="Lovell J."/>
            <person name="Lin Y.-M."/>
            <person name="Vaughn R."/>
            <person name="Liu B."/>
            <person name="Li W."/>
            <person name="Simpson S."/>
            <person name="Scheffler B."/>
            <person name="Saski C."/>
            <person name="Grover C."/>
            <person name="Hu G."/>
            <person name="Conover J."/>
            <person name="Carlson J."/>
            <person name="Shu S."/>
            <person name="Boston L."/>
            <person name="Williams M."/>
            <person name="Peterson D."/>
            <person name="Mcgee K."/>
            <person name="Jones D."/>
            <person name="Wendel J."/>
            <person name="Stelly D."/>
            <person name="Grimwood J."/>
            <person name="Schmutz J."/>
        </authorList>
    </citation>
    <scope>NUCLEOTIDE SEQUENCE [LARGE SCALE GENOMIC DNA]</scope>
    <source>
        <strain evidence="10">7179.01</strain>
    </source>
</reference>
<organism evidence="10 11">
    <name type="scientific">Gossypium tomentosum</name>
    <name type="common">Hawaiian cotton</name>
    <name type="synonym">Gossypium sandvicense</name>
    <dbReference type="NCBI Taxonomy" id="34277"/>
    <lineage>
        <taxon>Eukaryota</taxon>
        <taxon>Viridiplantae</taxon>
        <taxon>Streptophyta</taxon>
        <taxon>Embryophyta</taxon>
        <taxon>Tracheophyta</taxon>
        <taxon>Spermatophyta</taxon>
        <taxon>Magnoliopsida</taxon>
        <taxon>eudicotyledons</taxon>
        <taxon>Gunneridae</taxon>
        <taxon>Pentapetalae</taxon>
        <taxon>rosids</taxon>
        <taxon>malvids</taxon>
        <taxon>Malvales</taxon>
        <taxon>Malvaceae</taxon>
        <taxon>Malvoideae</taxon>
        <taxon>Gossypium</taxon>
    </lineage>
</organism>
<dbReference type="GO" id="GO:0019706">
    <property type="term" value="F:protein-cysteine S-palmitoyltransferase activity"/>
    <property type="evidence" value="ECO:0007669"/>
    <property type="project" value="UniProtKB-EC"/>
</dbReference>
<keyword evidence="6 8" id="KW-0472">Membrane</keyword>
<comment type="domain">
    <text evidence="8">The DHHC domain is required for palmitoyltransferase activity.</text>
</comment>
<evidence type="ECO:0000256" key="2">
    <source>
        <dbReference type="ARBA" id="ARBA00008574"/>
    </source>
</evidence>
<keyword evidence="4 8" id="KW-0812">Transmembrane</keyword>
<dbReference type="InterPro" id="IPR039859">
    <property type="entry name" value="PFA4/ZDH16/20/ERF2-like"/>
</dbReference>
<comment type="subcellular location">
    <subcellularLocation>
        <location evidence="1">Endomembrane system</location>
        <topology evidence="1">Multi-pass membrane protein</topology>
    </subcellularLocation>
</comment>
<evidence type="ECO:0000313" key="10">
    <source>
        <dbReference type="EMBL" id="TYH73678.1"/>
    </source>
</evidence>
<evidence type="ECO:0000256" key="6">
    <source>
        <dbReference type="ARBA" id="ARBA00023136"/>
    </source>
</evidence>
<gene>
    <name evidence="10" type="ORF">ES332_D05G346000v1</name>
</gene>
<comment type="similarity">
    <text evidence="2 8">Belongs to the DHHC palmitoyltransferase family.</text>
</comment>
<dbReference type="InterPro" id="IPR001594">
    <property type="entry name" value="Palmitoyltrfase_DHHC"/>
</dbReference>
<dbReference type="AlphaFoldDB" id="A0A5D2L2Y2"/>
<dbReference type="EMBL" id="CM017627">
    <property type="protein sequence ID" value="TYH73678.1"/>
    <property type="molecule type" value="Genomic_DNA"/>
</dbReference>
<evidence type="ECO:0000256" key="1">
    <source>
        <dbReference type="ARBA" id="ARBA00004127"/>
    </source>
</evidence>
<dbReference type="Pfam" id="PF01529">
    <property type="entry name" value="DHHC"/>
    <property type="match status" value="1"/>
</dbReference>
<accession>A0A5D2L2Y2</accession>
<name>A0A5D2L2Y2_GOSTO</name>
<evidence type="ECO:0000256" key="8">
    <source>
        <dbReference type="RuleBase" id="RU079119"/>
    </source>
</evidence>
<feature type="transmembrane region" description="Helical" evidence="8">
    <location>
        <begin position="222"/>
        <end position="248"/>
    </location>
</feature>
<feature type="transmembrane region" description="Helical" evidence="8">
    <location>
        <begin position="68"/>
        <end position="94"/>
    </location>
</feature>
<feature type="domain" description="Palmitoyltransferase DHHC" evidence="9">
    <location>
        <begin position="210"/>
        <end position="300"/>
    </location>
</feature>
<proteinExistence type="inferred from homology"/>
<evidence type="ECO:0000313" key="11">
    <source>
        <dbReference type="Proteomes" id="UP000322667"/>
    </source>
</evidence>
<evidence type="ECO:0000256" key="5">
    <source>
        <dbReference type="ARBA" id="ARBA00022989"/>
    </source>
</evidence>
<evidence type="ECO:0000256" key="4">
    <source>
        <dbReference type="ARBA" id="ARBA00022692"/>
    </source>
</evidence>
<comment type="catalytic activity">
    <reaction evidence="8">
        <text>L-cysteinyl-[protein] + hexadecanoyl-CoA = S-hexadecanoyl-L-cysteinyl-[protein] + CoA</text>
        <dbReference type="Rhea" id="RHEA:36683"/>
        <dbReference type="Rhea" id="RHEA-COMP:10131"/>
        <dbReference type="Rhea" id="RHEA-COMP:11032"/>
        <dbReference type="ChEBI" id="CHEBI:29950"/>
        <dbReference type="ChEBI" id="CHEBI:57287"/>
        <dbReference type="ChEBI" id="CHEBI:57379"/>
        <dbReference type="ChEBI" id="CHEBI:74151"/>
        <dbReference type="EC" id="2.3.1.225"/>
    </reaction>
</comment>
<dbReference type="EC" id="2.3.1.225" evidence="8"/>
<protein>
    <recommendedName>
        <fullName evidence="8">S-acyltransferase</fullName>
        <ecNumber evidence="8">2.3.1.225</ecNumber>
    </recommendedName>
    <alternativeName>
        <fullName evidence="8">Palmitoyltransferase</fullName>
    </alternativeName>
</protein>
<keyword evidence="3 8" id="KW-0808">Transferase</keyword>
<keyword evidence="7 8" id="KW-0012">Acyltransferase</keyword>
<keyword evidence="5 8" id="KW-1133">Transmembrane helix</keyword>
<sequence>MAESGKQHLVTAVTEEKGTTCWGCGLRLPLPTLGPAFKCGWCGVITNHNLNKTQNQCLLWRRLRDRCFVSFLFSFMLFVICGGVCAAFPIIFLVSYTSGIVHSVITTILALTTISTFGLSAFQCAGAPPMILWGSYTLWGKVSLKTIPSAITVPSPNLREHITAVPVGCVYWIWIITVLLDLNCGRGRVFGRIAFIAVADITDAMRSLQIGNCVGAANHRHFIAFLISAIFSTIYVTVMSAYTSFLIWPPLRYKPPEHSTIFSTGLVMLASREGLVALLSSAMELPQLCYIYEGRTYLSHLSSREGDHVKEKDCQNLLRFFGCRYSMLRFLPTLRNSRKRHKT</sequence>
<evidence type="ECO:0000256" key="3">
    <source>
        <dbReference type="ARBA" id="ARBA00022679"/>
    </source>
</evidence>
<dbReference type="Proteomes" id="UP000322667">
    <property type="component" value="Chromosome D05"/>
</dbReference>
<dbReference type="GO" id="GO:0012505">
    <property type="term" value="C:endomembrane system"/>
    <property type="evidence" value="ECO:0007669"/>
    <property type="project" value="UniProtKB-SubCell"/>
</dbReference>
<evidence type="ECO:0000259" key="9">
    <source>
        <dbReference type="Pfam" id="PF01529"/>
    </source>
</evidence>